<sequence>MGLHDLRRVLATGTRQLFSTSVCAWAEGATAIIAATAIVKVPTGMVLKTRRFMFLQIMSRREFYRRSCGSGRWVSVRRPARRMW</sequence>
<dbReference type="EMBL" id="JAOB01000093">
    <property type="protein sequence ID" value="EUA06837.1"/>
    <property type="molecule type" value="Genomic_DNA"/>
</dbReference>
<organism evidence="1">
    <name type="scientific">Mycobacterium xenopi 4042</name>
    <dbReference type="NCBI Taxonomy" id="1299334"/>
    <lineage>
        <taxon>Bacteria</taxon>
        <taxon>Bacillati</taxon>
        <taxon>Actinomycetota</taxon>
        <taxon>Actinomycetes</taxon>
        <taxon>Mycobacteriales</taxon>
        <taxon>Mycobacteriaceae</taxon>
        <taxon>Mycobacterium</taxon>
    </lineage>
</organism>
<evidence type="ECO:0000313" key="1">
    <source>
        <dbReference type="EMBL" id="EUA06837.1"/>
    </source>
</evidence>
<name>X7YI51_MYCXE</name>
<proteinExistence type="predicted"/>
<dbReference type="AlphaFoldDB" id="X7YI51"/>
<protein>
    <submittedName>
        <fullName evidence="1">Uncharacterized protein</fullName>
    </submittedName>
</protein>
<reference evidence="1" key="1">
    <citation type="submission" date="2014-01" db="EMBL/GenBank/DDBJ databases">
        <authorList>
            <person name="Brown-Elliot B."/>
            <person name="Wallace R."/>
            <person name="Lenaerts A."/>
            <person name="Ordway D."/>
            <person name="DeGroote M.A."/>
            <person name="Parker T."/>
            <person name="Sizemore C."/>
            <person name="Tallon L.J."/>
            <person name="Sadzewicz L.K."/>
            <person name="Sengamalay N."/>
            <person name="Fraser C.M."/>
            <person name="Hine E."/>
            <person name="Shefchek K.A."/>
            <person name="Das S.P."/>
            <person name="Tettelin H."/>
        </authorList>
    </citation>
    <scope>NUCLEOTIDE SEQUENCE [LARGE SCALE GENOMIC DNA]</scope>
    <source>
        <strain evidence="1">4042</strain>
    </source>
</reference>
<gene>
    <name evidence="1" type="ORF">I553_0100</name>
</gene>
<accession>X7YI51</accession>
<comment type="caution">
    <text evidence="1">The sequence shown here is derived from an EMBL/GenBank/DDBJ whole genome shotgun (WGS) entry which is preliminary data.</text>
</comment>